<organism evidence="3">
    <name type="scientific">Gymnodinialimonas phycosphaerae</name>
    <dbReference type="NCBI Taxonomy" id="2841589"/>
    <lineage>
        <taxon>Bacteria</taxon>
        <taxon>Pseudomonadati</taxon>
        <taxon>Pseudomonadota</taxon>
        <taxon>Alphaproteobacteria</taxon>
        <taxon>Rhodobacterales</taxon>
        <taxon>Paracoccaceae</taxon>
        <taxon>Gymnodinialimonas</taxon>
    </lineage>
</organism>
<feature type="domain" description="Thiolase C-terminal" evidence="2">
    <location>
        <begin position="243"/>
        <end position="388"/>
    </location>
</feature>
<evidence type="ECO:0000259" key="1">
    <source>
        <dbReference type="Pfam" id="PF00108"/>
    </source>
</evidence>
<gene>
    <name evidence="3" type="ORF">KUL25_12395</name>
</gene>
<evidence type="ECO:0000259" key="2">
    <source>
        <dbReference type="Pfam" id="PF22691"/>
    </source>
</evidence>
<reference evidence="3 4" key="1">
    <citation type="submission" date="2021-07" db="EMBL/GenBank/DDBJ databases">
        <title>Karlodiniumbacter phycospheric gen. nov., sp. nov., a phycosphere bacterium isolated from karlodinium veneficum.</title>
        <authorList>
            <person name="Peng Y."/>
            <person name="Jiang L."/>
            <person name="Lee J."/>
        </authorList>
    </citation>
    <scope>NUCLEOTIDE SEQUENCE</scope>
    <source>
        <strain evidence="3 4">N5</strain>
    </source>
</reference>
<dbReference type="InterPro" id="IPR020616">
    <property type="entry name" value="Thiolase_N"/>
</dbReference>
<evidence type="ECO:0000313" key="3">
    <source>
        <dbReference type="EMBL" id="QXL86274.1"/>
    </source>
</evidence>
<dbReference type="PIRSF" id="PIRSF000429">
    <property type="entry name" value="Ac-CoA_Ac_transf"/>
    <property type="match status" value="1"/>
</dbReference>
<dbReference type="SUPFAM" id="SSF53901">
    <property type="entry name" value="Thiolase-like"/>
    <property type="match status" value="2"/>
</dbReference>
<dbReference type="Pfam" id="PF00108">
    <property type="entry name" value="Thiolase_N"/>
    <property type="match status" value="1"/>
</dbReference>
<dbReference type="GO" id="GO:0003988">
    <property type="term" value="F:acetyl-CoA C-acyltransferase activity"/>
    <property type="evidence" value="ECO:0007669"/>
    <property type="project" value="UniProtKB-ARBA"/>
</dbReference>
<proteinExistence type="predicted"/>
<dbReference type="PANTHER" id="PTHR42870">
    <property type="entry name" value="ACETYL-COA C-ACETYLTRANSFERASE"/>
    <property type="match status" value="1"/>
</dbReference>
<sequence>MPDHSVTVIGAALTPFNRRKDGTGFRDWAFDAVARALAMSDLDRSDIDEIFVASESDFFSLQLNPASVLATELGFIGAAATRVEAGGASGQVAVHAGVRAIQSGDAKHVLVVGVDPSASSLAGDAMRALYGFSFDAWTDGMTGATSTALYALSYQAFAARFGLSDADLTAVTQQNRANAMRNPTAHLRREDSAAEIAQSPLIASPYRRLHCSPLSDGAAAVILSRRDAAPSSRRHAPVIVGIGASTDHMHLGARSDPGAFAAKTRAMQRACKHADVTPAQIGLAEVYDAYAGAQLQAVAALGLSDAPGRDHKDGTFGPTGRCPINLSGGLMGQGAPVGATGVGQAATCALILEGRYHPALQPKSPPAYALADTHGGICTTAAVTILHRKAA</sequence>
<dbReference type="InterPro" id="IPR055140">
    <property type="entry name" value="Thiolase_C_2"/>
</dbReference>
<dbReference type="AlphaFoldDB" id="A0A975YEG0"/>
<evidence type="ECO:0000313" key="4">
    <source>
        <dbReference type="Proteomes" id="UP000693972"/>
    </source>
</evidence>
<dbReference type="InterPro" id="IPR002155">
    <property type="entry name" value="Thiolase"/>
</dbReference>
<dbReference type="EMBL" id="CP078073">
    <property type="protein sequence ID" value="QXL86274.1"/>
    <property type="molecule type" value="Genomic_DNA"/>
</dbReference>
<dbReference type="Gene3D" id="3.40.47.10">
    <property type="match status" value="1"/>
</dbReference>
<dbReference type="CDD" id="cd00829">
    <property type="entry name" value="SCP-x_thiolase"/>
    <property type="match status" value="1"/>
</dbReference>
<dbReference type="Pfam" id="PF22691">
    <property type="entry name" value="Thiolase_C_1"/>
    <property type="match status" value="1"/>
</dbReference>
<dbReference type="EMBL" id="JAIMBW010000001">
    <property type="protein sequence ID" value="MBY4893562.1"/>
    <property type="molecule type" value="Genomic_DNA"/>
</dbReference>
<dbReference type="Proteomes" id="UP000693972">
    <property type="component" value="Unassembled WGS sequence"/>
</dbReference>
<accession>A0A975YEG0</accession>
<dbReference type="RefSeq" id="WP_257893236.1">
    <property type="nucleotide sequence ID" value="NZ_JAIMBW010000001.1"/>
</dbReference>
<feature type="domain" description="Thiolase N-terminal" evidence="1">
    <location>
        <begin position="6"/>
        <end position="186"/>
    </location>
</feature>
<dbReference type="InterPro" id="IPR016039">
    <property type="entry name" value="Thiolase-like"/>
</dbReference>
<dbReference type="PANTHER" id="PTHR42870:SF1">
    <property type="entry name" value="NON-SPECIFIC LIPID-TRANSFER PROTEIN-LIKE 2"/>
    <property type="match status" value="1"/>
</dbReference>
<protein>
    <submittedName>
        <fullName evidence="3">Thiolase family protein</fullName>
    </submittedName>
</protein>
<name>A0A975YEG0_9RHOB</name>
<keyword evidence="4" id="KW-1185">Reference proteome</keyword>